<keyword evidence="1" id="KW-0472">Membrane</keyword>
<gene>
    <name evidence="2" type="ORF">J1792_03945</name>
</gene>
<keyword evidence="3" id="KW-1185">Reference proteome</keyword>
<dbReference type="RefSeq" id="WP_086569053.1">
    <property type="nucleotide sequence ID" value="NZ_JAFMOF010000001.1"/>
</dbReference>
<dbReference type="Proteomes" id="UP000664781">
    <property type="component" value="Unassembled WGS sequence"/>
</dbReference>
<dbReference type="EMBL" id="JAFMOF010000001">
    <property type="protein sequence ID" value="MBO0651978.1"/>
    <property type="molecule type" value="Genomic_DNA"/>
</dbReference>
<keyword evidence="1" id="KW-0812">Transmembrane</keyword>
<feature type="transmembrane region" description="Helical" evidence="1">
    <location>
        <begin position="48"/>
        <end position="69"/>
    </location>
</feature>
<dbReference type="PROSITE" id="PS51257">
    <property type="entry name" value="PROKAR_LIPOPROTEIN"/>
    <property type="match status" value="1"/>
</dbReference>
<evidence type="ECO:0000313" key="2">
    <source>
        <dbReference type="EMBL" id="MBO0651978.1"/>
    </source>
</evidence>
<dbReference type="AlphaFoldDB" id="A0A939FJY6"/>
<reference evidence="2" key="1">
    <citation type="submission" date="2021-03" db="EMBL/GenBank/DDBJ databases">
        <title>Streptomyces strains.</title>
        <authorList>
            <person name="Lund M.B."/>
            <person name="Toerring T."/>
        </authorList>
    </citation>
    <scope>NUCLEOTIDE SEQUENCE</scope>
    <source>
        <strain evidence="2">JCM 4242</strain>
    </source>
</reference>
<proteinExistence type="predicted"/>
<evidence type="ECO:0000256" key="1">
    <source>
        <dbReference type="SAM" id="Phobius"/>
    </source>
</evidence>
<sequence length="75" mass="8300">MNNPLKRLLGFVSFVLIVGGISCLLHEWLGWFRLFGFLRFLAPGGYEVYSYVVMIALGIAVGAASEAVGRERPRP</sequence>
<evidence type="ECO:0000313" key="3">
    <source>
        <dbReference type="Proteomes" id="UP000664781"/>
    </source>
</evidence>
<comment type="caution">
    <text evidence="2">The sequence shown here is derived from an EMBL/GenBank/DDBJ whole genome shotgun (WGS) entry which is preliminary data.</text>
</comment>
<feature type="transmembrane region" description="Helical" evidence="1">
    <location>
        <begin position="7"/>
        <end position="28"/>
    </location>
</feature>
<name>A0A939FJY6_9ACTN</name>
<accession>A0A939FJY6</accession>
<organism evidence="2 3">
    <name type="scientific">Streptomyces triculaminicus</name>
    <dbReference type="NCBI Taxonomy" id="2816232"/>
    <lineage>
        <taxon>Bacteria</taxon>
        <taxon>Bacillati</taxon>
        <taxon>Actinomycetota</taxon>
        <taxon>Actinomycetes</taxon>
        <taxon>Kitasatosporales</taxon>
        <taxon>Streptomycetaceae</taxon>
        <taxon>Streptomyces</taxon>
    </lineage>
</organism>
<protein>
    <submittedName>
        <fullName evidence="2">Uncharacterized protein</fullName>
    </submittedName>
</protein>
<keyword evidence="1" id="KW-1133">Transmembrane helix</keyword>